<dbReference type="RefSeq" id="XP_030370598.1">
    <property type="nucleotide sequence ID" value="XM_030514738.1"/>
</dbReference>
<evidence type="ECO:0000256" key="2">
    <source>
        <dbReference type="ARBA" id="ARBA00004496"/>
    </source>
</evidence>
<evidence type="ECO:0000256" key="8">
    <source>
        <dbReference type="ARBA" id="ARBA00022786"/>
    </source>
</evidence>
<evidence type="ECO:0000256" key="4">
    <source>
        <dbReference type="ARBA" id="ARBA00022490"/>
    </source>
</evidence>
<dbReference type="InterPro" id="IPR001810">
    <property type="entry name" value="F-box_dom"/>
</dbReference>
<dbReference type="InterPro" id="IPR032675">
    <property type="entry name" value="LRR_dom_sf"/>
</dbReference>
<reference evidence="19" key="1">
    <citation type="submission" date="2025-08" db="UniProtKB">
        <authorList>
            <consortium name="RefSeq"/>
        </authorList>
    </citation>
    <scope>IDENTIFICATION</scope>
    <source>
        <strain evidence="19">11010-0011.00</strain>
        <tissue evidence="19">Whole body</tissue>
    </source>
</reference>
<evidence type="ECO:0000256" key="14">
    <source>
        <dbReference type="ARBA" id="ARBA00077776"/>
    </source>
</evidence>
<dbReference type="GO" id="GO:0005737">
    <property type="term" value="C:cytoplasm"/>
    <property type="evidence" value="ECO:0007669"/>
    <property type="project" value="UniProtKB-SubCell"/>
</dbReference>
<dbReference type="SUPFAM" id="SSF81383">
    <property type="entry name" value="F-box domain"/>
    <property type="match status" value="1"/>
</dbReference>
<comment type="pathway">
    <text evidence="3">Protein modification; protein ubiquitination.</text>
</comment>
<dbReference type="Pfam" id="PF12937">
    <property type="entry name" value="F-box-like"/>
    <property type="match status" value="1"/>
</dbReference>
<feature type="region of interest" description="Disordered" evidence="16">
    <location>
        <begin position="161"/>
        <end position="180"/>
    </location>
</feature>
<keyword evidence="5" id="KW-0597">Phosphoprotein</keyword>
<dbReference type="SMART" id="SM00256">
    <property type="entry name" value="FBOX"/>
    <property type="match status" value="1"/>
</dbReference>
<protein>
    <recommendedName>
        <fullName evidence="13">S-phase kinase-associated protein 2</fullName>
    </recommendedName>
    <alternativeName>
        <fullName evidence="15">Cyclin-A/CDK2-associated protein p45</fullName>
    </alternativeName>
    <alternativeName>
        <fullName evidence="14">F-box protein Skp2</fullName>
    </alternativeName>
</protein>
<dbReference type="GO" id="GO:1905168">
    <property type="term" value="P:positive regulation of double-strand break repair via homologous recombination"/>
    <property type="evidence" value="ECO:0007669"/>
    <property type="project" value="UniProtKB-ARBA"/>
</dbReference>
<accession>A0A6J2T641</accession>
<feature type="region of interest" description="Disordered" evidence="16">
    <location>
        <begin position="198"/>
        <end position="247"/>
    </location>
</feature>
<dbReference type="SUPFAM" id="SSF52047">
    <property type="entry name" value="RNI-like"/>
    <property type="match status" value="1"/>
</dbReference>
<dbReference type="OrthoDB" id="2095648at2759"/>
<feature type="compositionally biased region" description="Low complexity" evidence="16">
    <location>
        <begin position="199"/>
        <end position="243"/>
    </location>
</feature>
<evidence type="ECO:0000313" key="19">
    <source>
        <dbReference type="RefSeq" id="XP_030370598.1"/>
    </source>
</evidence>
<evidence type="ECO:0000256" key="13">
    <source>
        <dbReference type="ARBA" id="ARBA00071634"/>
    </source>
</evidence>
<sequence length="592" mass="65785">MSSRKHRTDENIENLCPTTRKRCSSRNSAVIGTVGTSASKTSRYEHPSSPSALTFEALEELGIGMLDSEESSSSALSAIALAVSATSDENSNELTPHVNATRMSHQQQRLSLNTTADTTLDSSVNTNNNTVVEVFSEDAQQRLLRQSAEKLHALSQAKRVALGSECSSNSNSPTKRTRNPLATVTCNNQSEPVATAFAPSPSIQHQQQQQPPLSLQPSTSKQALQRQQSRQQTQKPQSQPQTSRMEPSDNFFIYRTTAMSAHLNSGVNYFDKLSDEIVLNIFKWLPKKTLLRLATVCRRFYCLARDETLWTRMDLGLRTLCPHALEQVVRRGVVVLRLAQADIQEPAFTCPPSPPSFNTRLQYLDLSLASISLNSLHILLAHCRQLKKLSLEHAELNDEICFEIAQNKSLEALNLSMSTGLNAKSVGMLMESLTNLSSLNISWTNLSADAITALVVHITPNVIRLNVAGCRRVLFDNHVVILQKRCPQLLELDLSDCNSLTPCALKAIMKFKMLEYLSVSRCYLIPVNNFIELNAMPSLTYLDIFGVLTESAMEVLEKQMPKMGINKFIHSSVARPTVGTRRTSIWGLRTRD</sequence>
<dbReference type="CTD" id="6502"/>
<proteinExistence type="predicted"/>
<comment type="function">
    <text evidence="12">Substrate recognition component of a SCF (SKP1-CUL1-F-box protein) E3 ubiquitin-protein ligase complex which mediates the ubiquitination and subsequent proteasomal degradation of target proteins involved in cell cycle progression, signal transduction and transcription. Specifically recognizes phosphorylated CDKN1B/p27kip and is involved in regulation of G1/S transition. Degradation of CDKN1B/p27kip also requires CKS1. Recognizes target proteins ORC1, CDT1, RBL2, KMT2A/MLL1, CDK9, RAG2, NBN, FOXO1, UBP43, YTHDF2, and probably MYC, TOB1 and TAL1. Degradation of TAL1 also requires STUB1. Recognizes CDKN1A in association with CCNE1 or CCNE2 and CDK2. Promotes ubiquitination and destruction of CDH1 in a CK1-dependent manner, thereby regulating cell migration. Following phosphorylation in response to DNA damage, mediates 'Lys-63'-linked ubiquitination of NBN, promoting ATM recruitment to DNA damage sites and DNA repair via homologous recombination.</text>
</comment>
<dbReference type="GO" id="GO:0031146">
    <property type="term" value="P:SCF-dependent proteasomal ubiquitin-dependent protein catabolic process"/>
    <property type="evidence" value="ECO:0007669"/>
    <property type="project" value="TreeGrafter"/>
</dbReference>
<feature type="compositionally biased region" description="Polar residues" evidence="16">
    <location>
        <begin position="165"/>
        <end position="180"/>
    </location>
</feature>
<keyword evidence="9" id="KW-0832">Ubl conjugation</keyword>
<dbReference type="InterPro" id="IPR036047">
    <property type="entry name" value="F-box-like_dom_sf"/>
</dbReference>
<dbReference type="Gene3D" id="3.80.10.10">
    <property type="entry name" value="Ribonuclease Inhibitor"/>
    <property type="match status" value="1"/>
</dbReference>
<dbReference type="GeneID" id="115621174"/>
<dbReference type="GO" id="GO:0019005">
    <property type="term" value="C:SCF ubiquitin ligase complex"/>
    <property type="evidence" value="ECO:0007669"/>
    <property type="project" value="TreeGrafter"/>
</dbReference>
<keyword evidence="4" id="KW-0963">Cytoplasm</keyword>
<gene>
    <name evidence="19" type="primary">LOC115621174</name>
</gene>
<evidence type="ECO:0000256" key="10">
    <source>
        <dbReference type="ARBA" id="ARBA00022990"/>
    </source>
</evidence>
<evidence type="ECO:0000313" key="18">
    <source>
        <dbReference type="Proteomes" id="UP000504634"/>
    </source>
</evidence>
<dbReference type="AlphaFoldDB" id="A0A6J2T641"/>
<dbReference type="PANTHER" id="PTHR16134:SF148">
    <property type="entry name" value="S-PHASE KINASE-ASSOCIATED PROTEIN 2, ISOFORM A"/>
    <property type="match status" value="1"/>
</dbReference>
<evidence type="ECO:0000256" key="5">
    <source>
        <dbReference type="ARBA" id="ARBA00022553"/>
    </source>
</evidence>
<dbReference type="GO" id="GO:0005634">
    <property type="term" value="C:nucleus"/>
    <property type="evidence" value="ECO:0007669"/>
    <property type="project" value="UniProtKB-SubCell"/>
</dbReference>
<evidence type="ECO:0000256" key="15">
    <source>
        <dbReference type="ARBA" id="ARBA00081589"/>
    </source>
</evidence>
<evidence type="ECO:0000256" key="6">
    <source>
        <dbReference type="ARBA" id="ARBA00022614"/>
    </source>
</evidence>
<dbReference type="PROSITE" id="PS50181">
    <property type="entry name" value="FBOX"/>
    <property type="match status" value="1"/>
</dbReference>
<dbReference type="Proteomes" id="UP000504634">
    <property type="component" value="Unplaced"/>
</dbReference>
<keyword evidence="6" id="KW-0433">Leucine-rich repeat</keyword>
<dbReference type="FunFam" id="3.80.10.10:FF:000105">
    <property type="entry name" value="S-phase kinase-associated protein 2"/>
    <property type="match status" value="1"/>
</dbReference>
<evidence type="ECO:0000256" key="16">
    <source>
        <dbReference type="SAM" id="MobiDB-lite"/>
    </source>
</evidence>
<keyword evidence="19" id="KW-0418">Kinase</keyword>
<keyword evidence="7" id="KW-0677">Repeat</keyword>
<keyword evidence="19" id="KW-0808">Transferase</keyword>
<evidence type="ECO:0000256" key="3">
    <source>
        <dbReference type="ARBA" id="ARBA00004906"/>
    </source>
</evidence>
<keyword evidence="11" id="KW-0539">Nucleus</keyword>
<name>A0A6J2T641_DROLE</name>
<dbReference type="GO" id="GO:0140767">
    <property type="term" value="F:enzyme-substrate adaptor activity"/>
    <property type="evidence" value="ECO:0007669"/>
    <property type="project" value="UniProtKB-ARBA"/>
</dbReference>
<keyword evidence="8" id="KW-0833">Ubl conjugation pathway</keyword>
<dbReference type="InterPro" id="IPR006553">
    <property type="entry name" value="Leu-rich_rpt_Cys-con_subtyp"/>
</dbReference>
<dbReference type="GO" id="GO:0000209">
    <property type="term" value="P:protein polyubiquitination"/>
    <property type="evidence" value="ECO:0007669"/>
    <property type="project" value="UniProtKB-ARBA"/>
</dbReference>
<keyword evidence="10" id="KW-0007">Acetylation</keyword>
<evidence type="ECO:0000256" key="9">
    <source>
        <dbReference type="ARBA" id="ARBA00022843"/>
    </source>
</evidence>
<dbReference type="GO" id="GO:0016301">
    <property type="term" value="F:kinase activity"/>
    <property type="evidence" value="ECO:0007669"/>
    <property type="project" value="UniProtKB-KW"/>
</dbReference>
<dbReference type="GO" id="GO:0000082">
    <property type="term" value="P:G1/S transition of mitotic cell cycle"/>
    <property type="evidence" value="ECO:0007669"/>
    <property type="project" value="UniProtKB-ARBA"/>
</dbReference>
<keyword evidence="18" id="KW-1185">Reference proteome</keyword>
<evidence type="ECO:0000256" key="1">
    <source>
        <dbReference type="ARBA" id="ARBA00004123"/>
    </source>
</evidence>
<dbReference type="SMART" id="SM00367">
    <property type="entry name" value="LRR_CC"/>
    <property type="match status" value="3"/>
</dbReference>
<evidence type="ECO:0000256" key="12">
    <source>
        <dbReference type="ARBA" id="ARBA00056227"/>
    </source>
</evidence>
<organism evidence="18 19">
    <name type="scientific">Drosophila lebanonensis</name>
    <name type="common">Fruit fly</name>
    <name type="synonym">Scaptodrosophila lebanonensis</name>
    <dbReference type="NCBI Taxonomy" id="7225"/>
    <lineage>
        <taxon>Eukaryota</taxon>
        <taxon>Metazoa</taxon>
        <taxon>Ecdysozoa</taxon>
        <taxon>Arthropoda</taxon>
        <taxon>Hexapoda</taxon>
        <taxon>Insecta</taxon>
        <taxon>Pterygota</taxon>
        <taxon>Neoptera</taxon>
        <taxon>Endopterygota</taxon>
        <taxon>Diptera</taxon>
        <taxon>Brachycera</taxon>
        <taxon>Muscomorpha</taxon>
        <taxon>Ephydroidea</taxon>
        <taxon>Drosophilidae</taxon>
        <taxon>Scaptodrosophila</taxon>
    </lineage>
</organism>
<evidence type="ECO:0000259" key="17">
    <source>
        <dbReference type="PROSITE" id="PS50181"/>
    </source>
</evidence>
<evidence type="ECO:0000256" key="7">
    <source>
        <dbReference type="ARBA" id="ARBA00022737"/>
    </source>
</evidence>
<evidence type="ECO:0000256" key="11">
    <source>
        <dbReference type="ARBA" id="ARBA00023242"/>
    </source>
</evidence>
<feature type="domain" description="F-box" evidence="17">
    <location>
        <begin position="267"/>
        <end position="313"/>
    </location>
</feature>
<comment type="subcellular location">
    <subcellularLocation>
        <location evidence="2">Cytoplasm</location>
    </subcellularLocation>
    <subcellularLocation>
        <location evidence="1">Nucleus</location>
    </subcellularLocation>
</comment>
<dbReference type="PANTHER" id="PTHR16134">
    <property type="entry name" value="F-BOX/TPR REPEAT PROTEIN POF3"/>
    <property type="match status" value="1"/>
</dbReference>